<evidence type="ECO:0000313" key="5">
    <source>
        <dbReference type="EMBL" id="CAE4643680.1"/>
    </source>
</evidence>
<gene>
    <name evidence="5" type="ORF">DBRI00130_LOCUS34164</name>
</gene>
<protein>
    <recommendedName>
        <fullName evidence="4">LRRK2 ARM repeat domain-containing protein</fullName>
    </recommendedName>
</protein>
<proteinExistence type="predicted"/>
<dbReference type="InterPro" id="IPR011989">
    <property type="entry name" value="ARM-like"/>
</dbReference>
<dbReference type="PANTHER" id="PTHR22895:SF0">
    <property type="entry name" value="ARMADILLO REPEAT-CONTAINING PROTEIN 6"/>
    <property type="match status" value="1"/>
</dbReference>
<feature type="region of interest" description="Disordered" evidence="3">
    <location>
        <begin position="226"/>
        <end position="292"/>
    </location>
</feature>
<dbReference type="InterPro" id="IPR056597">
    <property type="entry name" value="ARM_LRRK2"/>
</dbReference>
<dbReference type="PROSITE" id="PS50176">
    <property type="entry name" value="ARM_REPEAT"/>
    <property type="match status" value="2"/>
</dbReference>
<feature type="region of interest" description="Disordered" evidence="3">
    <location>
        <begin position="1"/>
        <end position="37"/>
    </location>
</feature>
<evidence type="ECO:0000256" key="3">
    <source>
        <dbReference type="SAM" id="MobiDB-lite"/>
    </source>
</evidence>
<reference evidence="5" key="1">
    <citation type="submission" date="2021-01" db="EMBL/GenBank/DDBJ databases">
        <authorList>
            <person name="Corre E."/>
            <person name="Pelletier E."/>
            <person name="Niang G."/>
            <person name="Scheremetjew M."/>
            <person name="Finn R."/>
            <person name="Kale V."/>
            <person name="Holt S."/>
            <person name="Cochrane G."/>
            <person name="Meng A."/>
            <person name="Brown T."/>
            <person name="Cohen L."/>
        </authorList>
    </citation>
    <scope>NUCLEOTIDE SEQUENCE</scope>
    <source>
        <strain evidence="5">GSO104</strain>
    </source>
</reference>
<feature type="repeat" description="ARM" evidence="2">
    <location>
        <begin position="426"/>
        <end position="466"/>
    </location>
</feature>
<sequence length="1453" mass="159847">MPNAQHPSSPKPDHLSTTPNRFPEPRPHHHAITRTGGFIDRGGVVRSGEDLREYRERKGVCIYCGHTKTHRGILNPKKLTESGKVYKGYCLSCHDENEVRRYFQEVGGREENNETSAAADNGASSLFQSMSPKKLKFGISKSHHEHMNHNNEDVSSEGRNKPSFFRSLSRRIKSPKTSLKGENMQSVPSKRIQTSLNDLAEGDDKKSLSSSLRVVTPPRSVLKEIDTLSASNSIPPFPDIEDTDTQGKETKEAGKDDSSGDTIFVSTSSSSLSLPASMQSSPPPSPSSSVTKKIDTLTEEDQAIIDVLSEKIDANDFQCATEMLRVNLSSPHVVQFGLSTVRHKISESLNHITQTESPSSSCVVVENEIEKQPIHAQILSQSWIEVISSIVHHYKKHSLIVCEAIQSIWIISSLGKKYKKEVVQNGGVNAIIDALNGFSKCSDVVKCSVGALSSLLCDDDQENRMLVLMCIQEEKYETVMVEILEMCTTTDGDVEGWILRMIYGLFVAFLDFDENVGDFRQLQEEEKDEKDERGKKRKHWRNLTANIVSVMSMHKSNAEVQMWSCRLMWILLENLTVEKTKEESHPPQDSSSLGKIDTTAAAFEALMMNDFLDAITAVTDAMSAHKDDTILHEAACGFFYILTKVSSSVADLSAGIIPLYLPLSSVQIRCITKSIVNTMMNHSSSPILQIYGCRTLSNLCSYTYENSTKDVCVAVDQLGGVNFLLQSMQNNLNNIFLLAESCGSITSLCESAPWIKDSIFDSGGIDAVSNIVRFHVRNIVSDEDQLYFLENVCALLMVLSTNSNCVVAIKSSGIVDDLFSVVKSSDNADNYISEHLLLTVIELISKTGDENNELFTAALSFAIRMMEMPTTEDRLINIIVSIHLIVSSMDCCIDAILSRKVRDQVLNAMCHMPSSAAVQEASCYIISFLCTKMDDDVIPTLRTSDEIVAIRNAMRVHQTHSSLQAAACLAIRNFCAARGNIEDKVVTVLFESINDVVKASVTHPKSPIVQENACGAFWALSTVSDHMALSVASSGAIECIIEAMNEFPGLLSLQDDACSTLVVLVAEEENFEAIGTERGFDAIINCLGQYASNMAISERVCSIVAALSTTNLFEVKLAIIEHEIAVNRIIECMYRYPQNSHIQMAGSEIISLISVDEYIMSDIAGLGGIDRLSTAMQQHLDNSLVQEKACEALKMLIPGVENDILMGNDVGKWIIVSMRRHKENRKVQIQGISALLNLCSKSHSNKDAVARLSGISAIVDSMVNHLGCVLVQETGINAIQSLSDLGANQLTIAEGGAIQAIMNGMKMHQPTKSLQIEGLDTLMKLASMEVSRGLIVDCGGVDTIVEIMCVYKIDENIQQKAFATLTSITDNLQNREARIMSANHLNTVVDIMKRFPASEKLQLSACTFLQNCIDAPLNSDLIRGNAFLPVLVQSAATKFPSIEEQAQYLVSFF</sequence>
<evidence type="ECO:0000259" key="4">
    <source>
        <dbReference type="Pfam" id="PF23744"/>
    </source>
</evidence>
<organism evidence="5">
    <name type="scientific">Ditylum brightwellii</name>
    <dbReference type="NCBI Taxonomy" id="49249"/>
    <lineage>
        <taxon>Eukaryota</taxon>
        <taxon>Sar</taxon>
        <taxon>Stramenopiles</taxon>
        <taxon>Ochrophyta</taxon>
        <taxon>Bacillariophyta</taxon>
        <taxon>Mediophyceae</taxon>
        <taxon>Lithodesmiophycidae</taxon>
        <taxon>Lithodesmiales</taxon>
        <taxon>Lithodesmiaceae</taxon>
        <taxon>Ditylum</taxon>
    </lineage>
</organism>
<dbReference type="PANTHER" id="PTHR22895">
    <property type="entry name" value="ARMADILLO REPEAT-CONTAINING PROTEIN 6"/>
    <property type="match status" value="1"/>
</dbReference>
<feature type="domain" description="LRRK2 ARM repeat" evidence="4">
    <location>
        <begin position="994"/>
        <end position="1328"/>
    </location>
</feature>
<feature type="region of interest" description="Disordered" evidence="3">
    <location>
        <begin position="143"/>
        <end position="162"/>
    </location>
</feature>
<feature type="compositionally biased region" description="Basic and acidic residues" evidence="3">
    <location>
        <begin position="245"/>
        <end position="258"/>
    </location>
</feature>
<feature type="repeat" description="ARM" evidence="2">
    <location>
        <begin position="1339"/>
        <end position="1383"/>
    </location>
</feature>
<dbReference type="InterPro" id="IPR000225">
    <property type="entry name" value="Armadillo"/>
</dbReference>
<name>A0A7S4SFF1_9STRA</name>
<feature type="compositionally biased region" description="Low complexity" evidence="3">
    <location>
        <begin position="266"/>
        <end position="280"/>
    </location>
</feature>
<dbReference type="SMART" id="SM00185">
    <property type="entry name" value="ARM"/>
    <property type="match status" value="6"/>
</dbReference>
<dbReference type="Pfam" id="PF23744">
    <property type="entry name" value="ARM_LRRK2"/>
    <property type="match status" value="1"/>
</dbReference>
<feature type="region of interest" description="Disordered" evidence="3">
    <location>
        <begin position="168"/>
        <end position="192"/>
    </location>
</feature>
<dbReference type="EMBL" id="HBNS01044069">
    <property type="protein sequence ID" value="CAE4643680.1"/>
    <property type="molecule type" value="Transcribed_RNA"/>
</dbReference>
<feature type="compositionally biased region" description="Polar residues" evidence="3">
    <location>
        <begin position="183"/>
        <end position="192"/>
    </location>
</feature>
<dbReference type="SUPFAM" id="SSF48371">
    <property type="entry name" value="ARM repeat"/>
    <property type="match status" value="3"/>
</dbReference>
<evidence type="ECO:0000256" key="2">
    <source>
        <dbReference type="PROSITE-ProRule" id="PRU00259"/>
    </source>
</evidence>
<dbReference type="Gene3D" id="1.25.10.10">
    <property type="entry name" value="Leucine-rich Repeat Variant"/>
    <property type="match status" value="4"/>
</dbReference>
<feature type="compositionally biased region" description="Basic and acidic residues" evidence="3">
    <location>
        <begin position="145"/>
        <end position="160"/>
    </location>
</feature>
<accession>A0A7S4SFF1</accession>
<dbReference type="InterPro" id="IPR016024">
    <property type="entry name" value="ARM-type_fold"/>
</dbReference>
<evidence type="ECO:0000256" key="1">
    <source>
        <dbReference type="ARBA" id="ARBA00022737"/>
    </source>
</evidence>
<keyword evidence="1" id="KW-0677">Repeat</keyword>